<dbReference type="RefSeq" id="WP_175349511.1">
    <property type="nucleotide sequence ID" value="NZ_JABMCI010000071.1"/>
</dbReference>
<gene>
    <name evidence="2" type="ORF">HP550_20300</name>
</gene>
<accession>A0A7Y6A5S2</accession>
<comment type="caution">
    <text evidence="2">The sequence shown here is derived from an EMBL/GenBank/DDBJ whole genome shotgun (WGS) entry which is preliminary data.</text>
</comment>
<evidence type="ECO:0000256" key="1">
    <source>
        <dbReference type="SAM" id="MobiDB-lite"/>
    </source>
</evidence>
<protein>
    <submittedName>
        <fullName evidence="2">Uncharacterized protein</fullName>
    </submittedName>
</protein>
<proteinExistence type="predicted"/>
<reference evidence="2 3" key="1">
    <citation type="submission" date="2020-05" db="EMBL/GenBank/DDBJ databases">
        <title>Genome Sequencing of Type Strains.</title>
        <authorList>
            <person name="Lemaire J.F."/>
            <person name="Inderbitzin P."/>
            <person name="Gregorio O.A."/>
            <person name="Collins S.B."/>
            <person name="Wespe N."/>
            <person name="Knight-Connoni V."/>
        </authorList>
    </citation>
    <scope>NUCLEOTIDE SEQUENCE [LARGE SCALE GENOMIC DNA]</scope>
    <source>
        <strain evidence="2 3">ATCC 25174</strain>
    </source>
</reference>
<evidence type="ECO:0000313" key="3">
    <source>
        <dbReference type="Proteomes" id="UP000565724"/>
    </source>
</evidence>
<keyword evidence="3" id="KW-1185">Reference proteome</keyword>
<feature type="region of interest" description="Disordered" evidence="1">
    <location>
        <begin position="179"/>
        <end position="207"/>
    </location>
</feature>
<organism evidence="2 3">
    <name type="scientific">Cellulomonas humilata</name>
    <dbReference type="NCBI Taxonomy" id="144055"/>
    <lineage>
        <taxon>Bacteria</taxon>
        <taxon>Bacillati</taxon>
        <taxon>Actinomycetota</taxon>
        <taxon>Actinomycetes</taxon>
        <taxon>Micrococcales</taxon>
        <taxon>Cellulomonadaceae</taxon>
        <taxon>Cellulomonas</taxon>
    </lineage>
</organism>
<name>A0A7Y6A5S2_9CELL</name>
<sequence>MVAWLRFAEAALWPLVVLVLCIVLRGPIGRFLGSLGGRVSKLSVLAVSVELAVTEPVNLPWQGYAGDDIRGLVVADQVNNSYFSTLQQALGRGDDADYLVVDLRRSDEEWLTSRLYLFGHLLSKLKGVRAVVFVATRDEVGRVFLACAQVDQVLRALGRAQPWLSRARLDLEDVLIDRRHPSPPRAAGVDPQPFDPGSKQPEAADADERWEATKAGTGGRDSLYLAQQFLLSLQRTIPEGTEPPEGWLQLPRQPGRPPIIEHATWLRIEDLTDGLLRDVVEPDAYVIDDPTWSAEERVRAVATREGQFVALLSPSRRFLRLVDREALLVALGEAAARAT</sequence>
<dbReference type="AlphaFoldDB" id="A0A7Y6A5S2"/>
<dbReference type="Proteomes" id="UP000565724">
    <property type="component" value="Unassembled WGS sequence"/>
</dbReference>
<evidence type="ECO:0000313" key="2">
    <source>
        <dbReference type="EMBL" id="NUU19593.1"/>
    </source>
</evidence>
<dbReference type="EMBL" id="JABMCI010000071">
    <property type="protein sequence ID" value="NUU19593.1"/>
    <property type="molecule type" value="Genomic_DNA"/>
</dbReference>